<proteinExistence type="inferred from homology"/>
<name>A0A8T0GDK6_CERPU</name>
<dbReference type="InterPro" id="IPR015943">
    <property type="entry name" value="WD40/YVTN_repeat-like_dom_sf"/>
</dbReference>
<dbReference type="Proteomes" id="UP000822688">
    <property type="component" value="Chromosome 11"/>
</dbReference>
<dbReference type="GO" id="GO:0034045">
    <property type="term" value="C:phagophore assembly site membrane"/>
    <property type="evidence" value="ECO:0007669"/>
    <property type="project" value="UniProtKB-SubCell"/>
</dbReference>
<dbReference type="AlphaFoldDB" id="A0A8T0GDK6"/>
<evidence type="ECO:0008006" key="7">
    <source>
        <dbReference type="Google" id="ProtNLM"/>
    </source>
</evidence>
<sequence>MMQGSTSLSPTAPRHFLMTSRRHADSLHEEFPGLRDVLFVGFNQNYSSFVCGTESGIKVYSCGSLEQKICRVSSGEGFGIVEILLNSSIFALVGGGKNPFYSPKAVMLYNDKEYRFFGELAFRSPVRAVKLQPNFIVVALEFKVYVYSFETLKVLHQYETLSNIKGLCATASTGVLVCPGQRTGQVKVERFSAKTGFEIQAHETSLACLALNSNGSLLATASTKGTLINIFRTNDGTKLQELRRGTHPADIFSMAFSANSQLLVLSGSNGTVHIFRIQANVIEEPRRTEGTALVSSGSASDLFRAGSMLLSSVAATAGSSFSFVKGVMSKYLISDRSLCQFRLPSGSRATVGFGPNKNTIIILCTDGSLYECLFDPVKGGPCQLQNHFSFA</sequence>
<evidence type="ECO:0000256" key="4">
    <source>
        <dbReference type="ARBA" id="ARBA00025740"/>
    </source>
</evidence>
<comment type="subcellular location">
    <subcellularLocation>
        <location evidence="1">Preautophagosomal structure membrane</location>
        <topology evidence="1">Peripheral membrane protein</topology>
    </subcellularLocation>
</comment>
<evidence type="ECO:0000256" key="2">
    <source>
        <dbReference type="ARBA" id="ARBA00022574"/>
    </source>
</evidence>
<keyword evidence="2" id="KW-0853">WD repeat</keyword>
<reference evidence="5 6" key="1">
    <citation type="submission" date="2020-06" db="EMBL/GenBank/DDBJ databases">
        <title>WGS assembly of Ceratodon purpureus strain R40.</title>
        <authorList>
            <person name="Carey S.B."/>
            <person name="Jenkins J."/>
            <person name="Shu S."/>
            <person name="Lovell J.T."/>
            <person name="Sreedasyam A."/>
            <person name="Maumus F."/>
            <person name="Tiley G.P."/>
            <person name="Fernandez-Pozo N."/>
            <person name="Barry K."/>
            <person name="Chen C."/>
            <person name="Wang M."/>
            <person name="Lipzen A."/>
            <person name="Daum C."/>
            <person name="Saski C.A."/>
            <person name="Payton A.C."/>
            <person name="Mcbreen J.C."/>
            <person name="Conrad R.E."/>
            <person name="Kollar L.M."/>
            <person name="Olsson S."/>
            <person name="Huttunen S."/>
            <person name="Landis J.B."/>
            <person name="Wickett N.J."/>
            <person name="Johnson M.G."/>
            <person name="Rensing S.A."/>
            <person name="Grimwood J."/>
            <person name="Schmutz J."/>
            <person name="Mcdaniel S.F."/>
        </authorList>
    </citation>
    <scope>NUCLEOTIDE SEQUENCE [LARGE SCALE GENOMIC DNA]</scope>
    <source>
        <strain evidence="5 6">R40</strain>
    </source>
</reference>
<evidence type="ECO:0000256" key="3">
    <source>
        <dbReference type="ARBA" id="ARBA00022737"/>
    </source>
</evidence>
<dbReference type="InterPro" id="IPR048720">
    <property type="entry name" value="PROPPIN"/>
</dbReference>
<dbReference type="SMART" id="SM00320">
    <property type="entry name" value="WD40"/>
    <property type="match status" value="3"/>
</dbReference>
<evidence type="ECO:0000313" key="6">
    <source>
        <dbReference type="Proteomes" id="UP000822688"/>
    </source>
</evidence>
<keyword evidence="6" id="KW-1185">Reference proteome</keyword>
<dbReference type="InterPro" id="IPR036322">
    <property type="entry name" value="WD40_repeat_dom_sf"/>
</dbReference>
<accession>A0A8T0GDK6</accession>
<comment type="similarity">
    <text evidence="4">Belongs to the WD repeat PROPPIN family.</text>
</comment>
<dbReference type="SUPFAM" id="SSF50978">
    <property type="entry name" value="WD40 repeat-like"/>
    <property type="match status" value="1"/>
</dbReference>
<dbReference type="Pfam" id="PF21032">
    <property type="entry name" value="PROPPIN"/>
    <property type="match status" value="1"/>
</dbReference>
<comment type="caution">
    <text evidence="5">The sequence shown here is derived from an EMBL/GenBank/DDBJ whole genome shotgun (WGS) entry which is preliminary data.</text>
</comment>
<evidence type="ECO:0000313" key="5">
    <source>
        <dbReference type="EMBL" id="KAG0556434.1"/>
    </source>
</evidence>
<evidence type="ECO:0000256" key="1">
    <source>
        <dbReference type="ARBA" id="ARBA00004623"/>
    </source>
</evidence>
<keyword evidence="3" id="KW-0677">Repeat</keyword>
<organism evidence="5 6">
    <name type="scientific">Ceratodon purpureus</name>
    <name type="common">Fire moss</name>
    <name type="synonym">Dicranum purpureum</name>
    <dbReference type="NCBI Taxonomy" id="3225"/>
    <lineage>
        <taxon>Eukaryota</taxon>
        <taxon>Viridiplantae</taxon>
        <taxon>Streptophyta</taxon>
        <taxon>Embryophyta</taxon>
        <taxon>Bryophyta</taxon>
        <taxon>Bryophytina</taxon>
        <taxon>Bryopsida</taxon>
        <taxon>Dicranidae</taxon>
        <taxon>Pseudoditrichales</taxon>
        <taxon>Ditrichaceae</taxon>
        <taxon>Ceratodon</taxon>
    </lineage>
</organism>
<protein>
    <recommendedName>
        <fullName evidence="7">WD repeat domain phosphoinositide-interacting protein 3</fullName>
    </recommendedName>
</protein>
<dbReference type="Gene3D" id="2.130.10.10">
    <property type="entry name" value="YVTN repeat-like/Quinoprotein amine dehydrogenase"/>
    <property type="match status" value="1"/>
</dbReference>
<dbReference type="PANTHER" id="PTHR11227">
    <property type="entry name" value="WD-REPEAT PROTEIN INTERACTING WITH PHOSPHOINOSIDES WIPI -RELATED"/>
    <property type="match status" value="1"/>
</dbReference>
<dbReference type="EMBL" id="CM026432">
    <property type="protein sequence ID" value="KAG0556434.1"/>
    <property type="molecule type" value="Genomic_DNA"/>
</dbReference>
<dbReference type="InterPro" id="IPR001680">
    <property type="entry name" value="WD40_rpt"/>
</dbReference>
<gene>
    <name evidence="5" type="ORF">KC19_11G053600</name>
</gene>